<evidence type="ECO:0000256" key="1">
    <source>
        <dbReference type="ARBA" id="ARBA00004370"/>
    </source>
</evidence>
<evidence type="ECO:0000256" key="2">
    <source>
        <dbReference type="ARBA" id="ARBA00022692"/>
    </source>
</evidence>
<comment type="subcellular location">
    <subcellularLocation>
        <location evidence="1">Membrane</location>
    </subcellularLocation>
    <subcellularLocation>
        <location evidence="5">Mitochondrion inner membrane</location>
        <topology evidence="5">Multi-pass membrane protein</topology>
    </subcellularLocation>
</comment>
<dbReference type="PANTHER" id="PTHR23427">
    <property type="entry name" value="SURFEIT LOCUS PROTEIN"/>
    <property type="match status" value="1"/>
</dbReference>
<dbReference type="InterPro" id="IPR045214">
    <property type="entry name" value="Surf1/Surf4"/>
</dbReference>
<evidence type="ECO:0000256" key="4">
    <source>
        <dbReference type="ARBA" id="ARBA00023136"/>
    </source>
</evidence>
<comment type="similarity">
    <text evidence="5">Belongs to the SURF1 family.</text>
</comment>
<sequence>MIRSSVSYAIKRSSPQPMTQRNIIPLVCRNFSFPIATYSTPSSAPPSAPLSVAGTAFFSSLCALTFGLGAWQTKRYFEKIDLLAKMAEGISLPPVSFREDEGSTHRRVRATGKFRHNDSVYVGPRRAPAGKTQGMSVSPLGYYIVCPLEISDSREILVNRGWVPVGMVPREVLDGAVANAQSNWNEPEGVVNVIGVVAKDEVKGKFSPKHQGGTSRHLLWMDRNAIESATKVRIFPSSSPILLLTETQSPTEDAVVGMNTYPLRPTADEIALNVAVSPETHVGYAATWFGLSGAGVLMTRKLILRGRA</sequence>
<keyword evidence="3" id="KW-1133">Transmembrane helix</keyword>
<name>A0A7S1FY53_9STRA</name>
<accession>A0A7S1FY53</accession>
<evidence type="ECO:0000256" key="5">
    <source>
        <dbReference type="RuleBase" id="RU363076"/>
    </source>
</evidence>
<dbReference type="AlphaFoldDB" id="A0A7S1FY53"/>
<dbReference type="PANTHER" id="PTHR23427:SF2">
    <property type="entry name" value="SURFEIT LOCUS PROTEIN 1"/>
    <property type="match status" value="1"/>
</dbReference>
<dbReference type="EMBL" id="HBFR01030584">
    <property type="protein sequence ID" value="CAD8895029.1"/>
    <property type="molecule type" value="Transcribed_RNA"/>
</dbReference>
<dbReference type="CDD" id="cd06662">
    <property type="entry name" value="SURF1"/>
    <property type="match status" value="1"/>
</dbReference>
<comment type="function">
    <text evidence="5">Probably involved in the biogenesis of the COX complex.</text>
</comment>
<keyword evidence="2" id="KW-0812">Transmembrane</keyword>
<organism evidence="6">
    <name type="scientific">Corethron hystrix</name>
    <dbReference type="NCBI Taxonomy" id="216773"/>
    <lineage>
        <taxon>Eukaryota</taxon>
        <taxon>Sar</taxon>
        <taxon>Stramenopiles</taxon>
        <taxon>Ochrophyta</taxon>
        <taxon>Bacillariophyta</taxon>
        <taxon>Coscinodiscophyceae</taxon>
        <taxon>Corethrophycidae</taxon>
        <taxon>Corethrales</taxon>
        <taxon>Corethraceae</taxon>
        <taxon>Corethron</taxon>
    </lineage>
</organism>
<dbReference type="Pfam" id="PF02104">
    <property type="entry name" value="SURF1"/>
    <property type="match status" value="1"/>
</dbReference>
<protein>
    <recommendedName>
        <fullName evidence="5">SURF1-like protein</fullName>
    </recommendedName>
</protein>
<dbReference type="PROSITE" id="PS50895">
    <property type="entry name" value="SURF1"/>
    <property type="match status" value="1"/>
</dbReference>
<keyword evidence="4" id="KW-0472">Membrane</keyword>
<evidence type="ECO:0000313" key="6">
    <source>
        <dbReference type="EMBL" id="CAD8895029.1"/>
    </source>
</evidence>
<reference evidence="6" key="1">
    <citation type="submission" date="2021-01" db="EMBL/GenBank/DDBJ databases">
        <authorList>
            <person name="Corre E."/>
            <person name="Pelletier E."/>
            <person name="Niang G."/>
            <person name="Scheremetjew M."/>
            <person name="Finn R."/>
            <person name="Kale V."/>
            <person name="Holt S."/>
            <person name="Cochrane G."/>
            <person name="Meng A."/>
            <person name="Brown T."/>
            <person name="Cohen L."/>
        </authorList>
    </citation>
    <scope>NUCLEOTIDE SEQUENCE</scope>
    <source>
        <strain evidence="6">308</strain>
    </source>
</reference>
<evidence type="ECO:0000256" key="3">
    <source>
        <dbReference type="ARBA" id="ARBA00022989"/>
    </source>
</evidence>
<dbReference type="InterPro" id="IPR002994">
    <property type="entry name" value="Surf1/Shy1"/>
</dbReference>
<keyword evidence="5" id="KW-0496">Mitochondrion</keyword>
<dbReference type="GO" id="GO:0005743">
    <property type="term" value="C:mitochondrial inner membrane"/>
    <property type="evidence" value="ECO:0007669"/>
    <property type="project" value="UniProtKB-SubCell"/>
</dbReference>
<proteinExistence type="inferred from homology"/>
<gene>
    <name evidence="6" type="ORF">CHYS00102_LOCUS22243</name>
</gene>
<keyword evidence="5" id="KW-0999">Mitochondrion inner membrane</keyword>